<sequence length="41" mass="4896">MGKKYTSYTEVITVNRQLFLCNLYLALVKGKYDLNERFSFK</sequence>
<evidence type="ECO:0000313" key="1">
    <source>
        <dbReference type="EMBL" id="EKD30022.1"/>
    </source>
</evidence>
<dbReference type="AlphaFoldDB" id="K1XXV5"/>
<dbReference type="EMBL" id="AMFJ01034183">
    <property type="protein sequence ID" value="EKD30022.1"/>
    <property type="molecule type" value="Genomic_DNA"/>
</dbReference>
<proteinExistence type="predicted"/>
<organism evidence="1">
    <name type="scientific">uncultured bacterium</name>
    <name type="common">gcode 4</name>
    <dbReference type="NCBI Taxonomy" id="1234023"/>
    <lineage>
        <taxon>Bacteria</taxon>
        <taxon>environmental samples</taxon>
    </lineage>
</organism>
<accession>K1XXV5</accession>
<protein>
    <submittedName>
        <fullName evidence="1">Uncharacterized protein</fullName>
    </submittedName>
</protein>
<reference evidence="1" key="1">
    <citation type="journal article" date="2012" name="Science">
        <title>Fermentation, hydrogen, and sulfur metabolism in multiple uncultivated bacterial phyla.</title>
        <authorList>
            <person name="Wrighton K.C."/>
            <person name="Thomas B.C."/>
            <person name="Sharon I."/>
            <person name="Miller C.S."/>
            <person name="Castelle C.J."/>
            <person name="VerBerkmoes N.C."/>
            <person name="Wilkins M.J."/>
            <person name="Hettich R.L."/>
            <person name="Lipton M.S."/>
            <person name="Williams K.H."/>
            <person name="Long P.E."/>
            <person name="Banfield J.F."/>
        </authorList>
    </citation>
    <scope>NUCLEOTIDE SEQUENCE [LARGE SCALE GENOMIC DNA]</scope>
</reference>
<name>K1XXV5_9BACT</name>
<gene>
    <name evidence="1" type="ORF">ACD_78C00183G0003</name>
</gene>
<comment type="caution">
    <text evidence="1">The sequence shown here is derived from an EMBL/GenBank/DDBJ whole genome shotgun (WGS) entry which is preliminary data.</text>
</comment>